<dbReference type="SUPFAM" id="SSF52821">
    <property type="entry name" value="Rhodanese/Cell cycle control phosphatase"/>
    <property type="match status" value="1"/>
</dbReference>
<name>A0ABP5L6T4_9ACTN</name>
<protein>
    <recommendedName>
        <fullName evidence="1">Rhodanese domain-containing protein</fullName>
    </recommendedName>
</protein>
<dbReference type="Pfam" id="PF00581">
    <property type="entry name" value="Rhodanese"/>
    <property type="match status" value="1"/>
</dbReference>
<feature type="domain" description="Rhodanese" evidence="1">
    <location>
        <begin position="13"/>
        <end position="100"/>
    </location>
</feature>
<dbReference type="RefSeq" id="WP_344148710.1">
    <property type="nucleotide sequence ID" value="NZ_BAAAQR010000002.1"/>
</dbReference>
<dbReference type="PANTHER" id="PTHR43031">
    <property type="entry name" value="FAD-DEPENDENT OXIDOREDUCTASE"/>
    <property type="match status" value="1"/>
</dbReference>
<reference evidence="3" key="1">
    <citation type="journal article" date="2019" name="Int. J. Syst. Evol. Microbiol.">
        <title>The Global Catalogue of Microorganisms (GCM) 10K type strain sequencing project: providing services to taxonomists for standard genome sequencing and annotation.</title>
        <authorList>
            <consortium name="The Broad Institute Genomics Platform"/>
            <consortium name="The Broad Institute Genome Sequencing Center for Infectious Disease"/>
            <person name="Wu L."/>
            <person name="Ma J."/>
        </authorList>
    </citation>
    <scope>NUCLEOTIDE SEQUENCE [LARGE SCALE GENOMIC DNA]</scope>
    <source>
        <strain evidence="3">JCM 16022</strain>
    </source>
</reference>
<dbReference type="EMBL" id="BAAAQR010000002">
    <property type="protein sequence ID" value="GAA2140758.1"/>
    <property type="molecule type" value="Genomic_DNA"/>
</dbReference>
<dbReference type="InterPro" id="IPR036873">
    <property type="entry name" value="Rhodanese-like_dom_sf"/>
</dbReference>
<dbReference type="CDD" id="cd00158">
    <property type="entry name" value="RHOD"/>
    <property type="match status" value="1"/>
</dbReference>
<evidence type="ECO:0000313" key="3">
    <source>
        <dbReference type="Proteomes" id="UP001501771"/>
    </source>
</evidence>
<organism evidence="2 3">
    <name type="scientific">Nocardioides koreensis</name>
    <dbReference type="NCBI Taxonomy" id="433651"/>
    <lineage>
        <taxon>Bacteria</taxon>
        <taxon>Bacillati</taxon>
        <taxon>Actinomycetota</taxon>
        <taxon>Actinomycetes</taxon>
        <taxon>Propionibacteriales</taxon>
        <taxon>Nocardioidaceae</taxon>
        <taxon>Nocardioides</taxon>
    </lineage>
</organism>
<evidence type="ECO:0000313" key="2">
    <source>
        <dbReference type="EMBL" id="GAA2140758.1"/>
    </source>
</evidence>
<dbReference type="InterPro" id="IPR050229">
    <property type="entry name" value="GlpE_sulfurtransferase"/>
</dbReference>
<sequence>MSEIDVAQLEQVLLDGAVLVDVREPGEYAQAHVPGARLIPMGQLGSRLPELDRSRPVHLICASGNRSGAMRQLLTANGFEAVNVEGGTKAWISSGRPVESGLS</sequence>
<dbReference type="SMART" id="SM00450">
    <property type="entry name" value="RHOD"/>
    <property type="match status" value="1"/>
</dbReference>
<evidence type="ECO:0000259" key="1">
    <source>
        <dbReference type="PROSITE" id="PS50206"/>
    </source>
</evidence>
<dbReference type="InterPro" id="IPR001307">
    <property type="entry name" value="Thiosulphate_STrfase_CS"/>
</dbReference>
<keyword evidence="3" id="KW-1185">Reference proteome</keyword>
<proteinExistence type="predicted"/>
<dbReference type="InterPro" id="IPR001763">
    <property type="entry name" value="Rhodanese-like_dom"/>
</dbReference>
<dbReference type="Gene3D" id="3.40.250.10">
    <property type="entry name" value="Rhodanese-like domain"/>
    <property type="match status" value="1"/>
</dbReference>
<dbReference type="PANTHER" id="PTHR43031:SF1">
    <property type="entry name" value="PYRIDINE NUCLEOTIDE-DISULPHIDE OXIDOREDUCTASE"/>
    <property type="match status" value="1"/>
</dbReference>
<dbReference type="PROSITE" id="PS00380">
    <property type="entry name" value="RHODANESE_1"/>
    <property type="match status" value="1"/>
</dbReference>
<dbReference type="PROSITE" id="PS50206">
    <property type="entry name" value="RHODANESE_3"/>
    <property type="match status" value="1"/>
</dbReference>
<comment type="caution">
    <text evidence="2">The sequence shown here is derived from an EMBL/GenBank/DDBJ whole genome shotgun (WGS) entry which is preliminary data.</text>
</comment>
<gene>
    <name evidence="2" type="ORF">GCM10009844_10700</name>
</gene>
<dbReference type="Proteomes" id="UP001501771">
    <property type="component" value="Unassembled WGS sequence"/>
</dbReference>
<accession>A0ABP5L6T4</accession>